<comment type="caution">
    <text evidence="1">The sequence shown here is derived from an EMBL/GenBank/DDBJ whole genome shotgun (WGS) entry which is preliminary data.</text>
</comment>
<organism evidence="1 2">
    <name type="scientific">Paenibacillus provencensis</name>
    <dbReference type="NCBI Taxonomy" id="441151"/>
    <lineage>
        <taxon>Bacteria</taxon>
        <taxon>Bacillati</taxon>
        <taxon>Bacillota</taxon>
        <taxon>Bacilli</taxon>
        <taxon>Bacillales</taxon>
        <taxon>Paenibacillaceae</taxon>
        <taxon>Paenibacillus</taxon>
    </lineage>
</organism>
<accession>A0ABW3PS42</accession>
<proteinExistence type="predicted"/>
<evidence type="ECO:0000313" key="2">
    <source>
        <dbReference type="Proteomes" id="UP001597169"/>
    </source>
</evidence>
<evidence type="ECO:0000313" key="1">
    <source>
        <dbReference type="EMBL" id="MFD1130059.1"/>
    </source>
</evidence>
<dbReference type="EMBL" id="JBHTKX010000002">
    <property type="protein sequence ID" value="MFD1130059.1"/>
    <property type="molecule type" value="Genomic_DNA"/>
</dbReference>
<keyword evidence="2" id="KW-1185">Reference proteome</keyword>
<protein>
    <submittedName>
        <fullName evidence="1">Uncharacterized protein</fullName>
    </submittedName>
</protein>
<name>A0ABW3PS42_9BACL</name>
<dbReference type="RefSeq" id="WP_091160844.1">
    <property type="nucleotide sequence ID" value="NZ_JBHTKX010000002.1"/>
</dbReference>
<sequence>MQQLDPLYTLGKLTDYLKSGAVKALPYLHLNDTVYGRLSRYFNDERLFWGFTFQAKYLGMSAWDCPGTFTILSYIV</sequence>
<dbReference type="Proteomes" id="UP001597169">
    <property type="component" value="Unassembled WGS sequence"/>
</dbReference>
<gene>
    <name evidence="1" type="ORF">ACFQ3J_17975</name>
</gene>
<reference evidence="2" key="1">
    <citation type="journal article" date="2019" name="Int. J. Syst. Evol. Microbiol.">
        <title>The Global Catalogue of Microorganisms (GCM) 10K type strain sequencing project: providing services to taxonomists for standard genome sequencing and annotation.</title>
        <authorList>
            <consortium name="The Broad Institute Genomics Platform"/>
            <consortium name="The Broad Institute Genome Sequencing Center for Infectious Disease"/>
            <person name="Wu L."/>
            <person name="Ma J."/>
        </authorList>
    </citation>
    <scope>NUCLEOTIDE SEQUENCE [LARGE SCALE GENOMIC DNA]</scope>
    <source>
        <strain evidence="2">CCUG 53519</strain>
    </source>
</reference>